<dbReference type="SUPFAM" id="SSF82153">
    <property type="entry name" value="FAS1 domain"/>
    <property type="match status" value="2"/>
</dbReference>
<dbReference type="InterPro" id="IPR050904">
    <property type="entry name" value="Adhesion/Biosynth-related"/>
</dbReference>
<dbReference type="Pfam" id="PF02469">
    <property type="entry name" value="Fasciclin"/>
    <property type="match status" value="2"/>
</dbReference>
<feature type="domain" description="FAS1" evidence="2">
    <location>
        <begin position="203"/>
        <end position="345"/>
    </location>
</feature>
<keyword evidence="1" id="KW-0732">Signal</keyword>
<reference evidence="3" key="1">
    <citation type="submission" date="2021-01" db="EMBL/GenBank/DDBJ databases">
        <authorList>
            <person name="Corre E."/>
            <person name="Pelletier E."/>
            <person name="Niang G."/>
            <person name="Scheremetjew M."/>
            <person name="Finn R."/>
            <person name="Kale V."/>
            <person name="Holt S."/>
            <person name="Cochrane G."/>
            <person name="Meng A."/>
            <person name="Brown T."/>
            <person name="Cohen L."/>
        </authorList>
    </citation>
    <scope>NUCLEOTIDE SEQUENCE</scope>
    <source>
        <strain evidence="3">SL-175</strain>
    </source>
</reference>
<dbReference type="GO" id="GO:0005615">
    <property type="term" value="C:extracellular space"/>
    <property type="evidence" value="ECO:0007669"/>
    <property type="project" value="TreeGrafter"/>
</dbReference>
<protein>
    <recommendedName>
        <fullName evidence="2">FAS1 domain-containing protein</fullName>
    </recommendedName>
</protein>
<dbReference type="InterPro" id="IPR036378">
    <property type="entry name" value="FAS1_dom_sf"/>
</dbReference>
<accession>A0A7S0SLI9</accession>
<name>A0A7S0SLI9_9CHLO</name>
<proteinExistence type="predicted"/>
<evidence type="ECO:0000256" key="1">
    <source>
        <dbReference type="SAM" id="SignalP"/>
    </source>
</evidence>
<dbReference type="EMBL" id="HBFC01022093">
    <property type="protein sequence ID" value="CAD8710549.1"/>
    <property type="molecule type" value="Transcribed_RNA"/>
</dbReference>
<dbReference type="PROSITE" id="PS50213">
    <property type="entry name" value="FAS1"/>
    <property type="match status" value="2"/>
</dbReference>
<organism evidence="3">
    <name type="scientific">Mantoniella antarctica</name>
    <dbReference type="NCBI Taxonomy" id="81844"/>
    <lineage>
        <taxon>Eukaryota</taxon>
        <taxon>Viridiplantae</taxon>
        <taxon>Chlorophyta</taxon>
        <taxon>Mamiellophyceae</taxon>
        <taxon>Mamiellales</taxon>
        <taxon>Mamiellaceae</taxon>
        <taxon>Mantoniella</taxon>
    </lineage>
</organism>
<dbReference type="Gene3D" id="2.30.180.10">
    <property type="entry name" value="FAS1 domain"/>
    <property type="match status" value="2"/>
</dbReference>
<dbReference type="PANTHER" id="PTHR10900:SF77">
    <property type="entry name" value="FI19380P1"/>
    <property type="match status" value="1"/>
</dbReference>
<evidence type="ECO:0000259" key="2">
    <source>
        <dbReference type="PROSITE" id="PS50213"/>
    </source>
</evidence>
<feature type="signal peptide" evidence="1">
    <location>
        <begin position="1"/>
        <end position="26"/>
    </location>
</feature>
<sequence>MAPNRLTLMAMCGAVVVTLTGSIVSAAPMENPTAQKIELPSSTGELKPIVQTLSALPEYSTLVAAVGATDDGGAIVDALAAAGPFTVFAPNNAAFTTFLELNGLTVEKLLASPDLSTILANHAVAGKFTAADVLAMDLPIEVETLGGSKLKIEKVDGDIIVGGQKVVQPDIMATNGVIHGMDGVVMATDPQTSDSTDDAKDELQPIVETLSALPDYSTLVAAVGVAADSEEKKIVDDLVAGGPYTVFAPDNAAFTAFLEKSGMTAEQILASPDLAGILGNHVVAGKFTAADVLAMDLPIEVPTLGGAMLKIDKTTNGDVLVGGQKVVKPDIMATNGVIHGINGVITVPTA</sequence>
<dbReference type="PANTHER" id="PTHR10900">
    <property type="entry name" value="PERIOSTIN-RELATED"/>
    <property type="match status" value="1"/>
</dbReference>
<dbReference type="AlphaFoldDB" id="A0A7S0SLI9"/>
<evidence type="ECO:0000313" key="3">
    <source>
        <dbReference type="EMBL" id="CAD8710549.1"/>
    </source>
</evidence>
<dbReference type="InterPro" id="IPR000782">
    <property type="entry name" value="FAS1_domain"/>
</dbReference>
<feature type="chain" id="PRO_5031494596" description="FAS1 domain-containing protein" evidence="1">
    <location>
        <begin position="27"/>
        <end position="350"/>
    </location>
</feature>
<gene>
    <name evidence="3" type="ORF">MANT1106_LOCUS13235</name>
</gene>
<dbReference type="SMART" id="SM00554">
    <property type="entry name" value="FAS1"/>
    <property type="match status" value="2"/>
</dbReference>
<feature type="domain" description="FAS1" evidence="2">
    <location>
        <begin position="46"/>
        <end position="185"/>
    </location>
</feature>